<dbReference type="Pfam" id="PF04365">
    <property type="entry name" value="BrnT_toxin"/>
    <property type="match status" value="1"/>
</dbReference>
<dbReference type="InterPro" id="IPR007460">
    <property type="entry name" value="BrnT_toxin"/>
</dbReference>
<protein>
    <recommendedName>
        <fullName evidence="2">BrnT family toxin</fullName>
    </recommendedName>
</protein>
<dbReference type="Gene3D" id="3.10.450.530">
    <property type="entry name" value="Ribonuclease toxin, BrnT, of type II toxin-antitoxin system"/>
    <property type="match status" value="1"/>
</dbReference>
<dbReference type="EMBL" id="DSVL01000337">
    <property type="protein sequence ID" value="HFH30009.1"/>
    <property type="molecule type" value="Genomic_DNA"/>
</dbReference>
<sequence length="94" mass="11202">MVFVWDSQKNNINMKKHGISFEEAQEVFQDPLHLSILDIRFDYFEERWITIGQTRIGKLTVVAHLFFTERGEEVIRIISAREATANERRQYETL</sequence>
<evidence type="ECO:0000313" key="1">
    <source>
        <dbReference type="EMBL" id="HFH30009.1"/>
    </source>
</evidence>
<dbReference type="AlphaFoldDB" id="A0A7C3ELJ5"/>
<proteinExistence type="predicted"/>
<evidence type="ECO:0008006" key="2">
    <source>
        <dbReference type="Google" id="ProtNLM"/>
    </source>
</evidence>
<accession>A0A7C3ELJ5</accession>
<reference evidence="1" key="1">
    <citation type="journal article" date="2020" name="mSystems">
        <title>Genome- and Community-Level Interaction Insights into Carbon Utilization and Element Cycling Functions of Hydrothermarchaeota in Hydrothermal Sediment.</title>
        <authorList>
            <person name="Zhou Z."/>
            <person name="Liu Y."/>
            <person name="Xu W."/>
            <person name="Pan J."/>
            <person name="Luo Z.H."/>
            <person name="Li M."/>
        </authorList>
    </citation>
    <scope>NUCLEOTIDE SEQUENCE [LARGE SCALE GENOMIC DNA]</scope>
    <source>
        <strain evidence="1">SpSt-503</strain>
    </source>
</reference>
<name>A0A7C3ELJ5_9SPIR</name>
<dbReference type="InterPro" id="IPR038573">
    <property type="entry name" value="BrnT_sf"/>
</dbReference>
<gene>
    <name evidence="1" type="ORF">ENS59_10950</name>
</gene>
<comment type="caution">
    <text evidence="1">The sequence shown here is derived from an EMBL/GenBank/DDBJ whole genome shotgun (WGS) entry which is preliminary data.</text>
</comment>
<organism evidence="1">
    <name type="scientific">Gracilinema caldarium</name>
    <dbReference type="NCBI Taxonomy" id="215591"/>
    <lineage>
        <taxon>Bacteria</taxon>
        <taxon>Pseudomonadati</taxon>
        <taxon>Spirochaetota</taxon>
        <taxon>Spirochaetia</taxon>
        <taxon>Spirochaetales</taxon>
        <taxon>Breznakiellaceae</taxon>
        <taxon>Gracilinema</taxon>
    </lineage>
</organism>